<keyword evidence="3" id="KW-0540">Nuclease</keyword>
<dbReference type="Proteomes" id="UP001165341">
    <property type="component" value="Unassembled WGS sequence"/>
</dbReference>
<protein>
    <submittedName>
        <fullName evidence="3">HNH endonuclease</fullName>
    </submittedName>
</protein>
<dbReference type="InterPro" id="IPR003615">
    <property type="entry name" value="HNH_nuc"/>
</dbReference>
<dbReference type="CDD" id="cd00085">
    <property type="entry name" value="HNHc"/>
    <property type="match status" value="1"/>
</dbReference>
<gene>
    <name evidence="3" type="ORF">MQH31_09845</name>
</gene>
<feature type="domain" description="HNH nuclease" evidence="2">
    <location>
        <begin position="385"/>
        <end position="437"/>
    </location>
</feature>
<dbReference type="AlphaFoldDB" id="A0AA41QUT2"/>
<name>A0AA41QUT2_9MICO</name>
<reference evidence="3" key="1">
    <citation type="submission" date="2022-03" db="EMBL/GenBank/DDBJ databases">
        <title>Cryobacterium sp. nov. strain ZS14-85, isolated from Antarctic soil.</title>
        <authorList>
            <person name="Li J."/>
            <person name="Niu G."/>
        </authorList>
    </citation>
    <scope>NUCLEOTIDE SEQUENCE</scope>
    <source>
        <strain evidence="3">ZS14-85</strain>
    </source>
</reference>
<evidence type="ECO:0000256" key="1">
    <source>
        <dbReference type="SAM" id="MobiDB-lite"/>
    </source>
</evidence>
<dbReference type="EMBL" id="JALGAR010000002">
    <property type="protein sequence ID" value="MCI4658106.1"/>
    <property type="molecule type" value="Genomic_DNA"/>
</dbReference>
<proteinExistence type="predicted"/>
<evidence type="ECO:0000259" key="2">
    <source>
        <dbReference type="SMART" id="SM00507"/>
    </source>
</evidence>
<feature type="region of interest" description="Disordered" evidence="1">
    <location>
        <begin position="469"/>
        <end position="507"/>
    </location>
</feature>
<feature type="region of interest" description="Disordered" evidence="1">
    <location>
        <begin position="1"/>
        <end position="52"/>
    </location>
</feature>
<evidence type="ECO:0000313" key="3">
    <source>
        <dbReference type="EMBL" id="MCI4658106.1"/>
    </source>
</evidence>
<feature type="compositionally biased region" description="Pro residues" evidence="1">
    <location>
        <begin position="16"/>
        <end position="49"/>
    </location>
</feature>
<accession>A0AA41QUT2</accession>
<dbReference type="InterPro" id="IPR003870">
    <property type="entry name" value="DUF222"/>
</dbReference>
<comment type="caution">
    <text evidence="3">The sequence shown here is derived from an EMBL/GenBank/DDBJ whole genome shotgun (WGS) entry which is preliminary data.</text>
</comment>
<keyword evidence="3" id="KW-0255">Endonuclease</keyword>
<dbReference type="Pfam" id="PF02720">
    <property type="entry name" value="DUF222"/>
    <property type="match status" value="1"/>
</dbReference>
<dbReference type="RefSeq" id="WP_243011885.1">
    <property type="nucleotide sequence ID" value="NZ_JALGAR010000002.1"/>
</dbReference>
<keyword evidence="3" id="KW-0378">Hydrolase</keyword>
<dbReference type="SMART" id="SM00507">
    <property type="entry name" value="HNHc"/>
    <property type="match status" value="1"/>
</dbReference>
<dbReference type="GO" id="GO:0004519">
    <property type="term" value="F:endonuclease activity"/>
    <property type="evidence" value="ECO:0007669"/>
    <property type="project" value="UniProtKB-KW"/>
</dbReference>
<keyword evidence="4" id="KW-1185">Reference proteome</keyword>
<organism evidence="3 4">
    <name type="scientific">Cryobacterium zhongshanensis</name>
    <dbReference type="NCBI Taxonomy" id="2928153"/>
    <lineage>
        <taxon>Bacteria</taxon>
        <taxon>Bacillati</taxon>
        <taxon>Actinomycetota</taxon>
        <taxon>Actinomycetes</taxon>
        <taxon>Micrococcales</taxon>
        <taxon>Microbacteriaceae</taxon>
        <taxon>Cryobacterium</taxon>
    </lineage>
</organism>
<sequence length="507" mass="55367">MTVEKPSETHLDSTAEPPPGTPPRAPADTPPDTPPDIPPDIPTDVPPDTTPDSYLNARHLELVEPSLAEVYEAIKEADREMNRAAAKRADAIYTAQRVLIDVGRARAEAAVLAGGRRPPWSPEEATKEEFACEVGALLRLPRRTTETLIEASRTLAEELPATREALSSGAISYRHAQVIMDQAWGITVDGDPDAAARARAVFEDVLVPDAEVFTVAKLADRARRVRERTHPETITARHQKSVEERHVVFQALNDSMASLYVTGDAEKIQAAYHRTLDTALTLQGPDEERTLTQLAADVLTDVLIGGVTPDGTGAGVAAQVNVTVPVLTLLGKSEEPGYLAGYGPIDTDTARRLAAGAPSFTRLLTHPETGVVLSMGRDTYKVPAALKKWLEVRDETCTFPGCRRSAKRSDVDHSVEWQHGGQTDAMNLAHLCPYHHAVKSYTRWTPRHLGDGRIEWTSPAGYRYIVEPSADMRSPKHRKPAPKPPAPIVDVWNLDPEPNDPDNASQF</sequence>
<evidence type="ECO:0000313" key="4">
    <source>
        <dbReference type="Proteomes" id="UP001165341"/>
    </source>
</evidence>
<feature type="compositionally biased region" description="Basic and acidic residues" evidence="1">
    <location>
        <begin position="1"/>
        <end position="13"/>
    </location>
</feature>